<feature type="transmembrane region" description="Helical" evidence="1">
    <location>
        <begin position="414"/>
        <end position="434"/>
    </location>
</feature>
<dbReference type="PANTHER" id="PTHR11328">
    <property type="entry name" value="MAJOR FACILITATOR SUPERFAMILY DOMAIN-CONTAINING PROTEIN"/>
    <property type="match status" value="1"/>
</dbReference>
<dbReference type="PANTHER" id="PTHR11328:SF24">
    <property type="entry name" value="MAJOR FACILITATOR SUPERFAMILY (MFS) PROFILE DOMAIN-CONTAINING PROTEIN"/>
    <property type="match status" value="1"/>
</dbReference>
<feature type="transmembrane region" description="Helical" evidence="1">
    <location>
        <begin position="107"/>
        <end position="129"/>
    </location>
</feature>
<keyword evidence="1" id="KW-0812">Transmembrane</keyword>
<dbReference type="SUPFAM" id="SSF103473">
    <property type="entry name" value="MFS general substrate transporter"/>
    <property type="match status" value="1"/>
</dbReference>
<feature type="transmembrane region" description="Helical" evidence="1">
    <location>
        <begin position="330"/>
        <end position="350"/>
    </location>
</feature>
<feature type="transmembrane region" description="Helical" evidence="1">
    <location>
        <begin position="84"/>
        <end position="101"/>
    </location>
</feature>
<feature type="transmembrane region" description="Helical" evidence="1">
    <location>
        <begin position="49"/>
        <end position="72"/>
    </location>
</feature>
<proteinExistence type="predicted"/>
<reference evidence="3" key="1">
    <citation type="journal article" date="2019" name="Int. J. Syst. Evol. Microbiol.">
        <title>The Global Catalogue of Microorganisms (GCM) 10K type strain sequencing project: providing services to taxonomists for standard genome sequencing and annotation.</title>
        <authorList>
            <consortium name="The Broad Institute Genomics Platform"/>
            <consortium name="The Broad Institute Genome Sequencing Center for Infectious Disease"/>
            <person name="Wu L."/>
            <person name="Ma J."/>
        </authorList>
    </citation>
    <scope>NUCLEOTIDE SEQUENCE [LARGE SCALE GENOMIC DNA]</scope>
    <source>
        <strain evidence="3">TISTR 2466</strain>
    </source>
</reference>
<feature type="transmembrane region" description="Helical" evidence="1">
    <location>
        <begin position="150"/>
        <end position="172"/>
    </location>
</feature>
<dbReference type="Pfam" id="PF13347">
    <property type="entry name" value="MFS_2"/>
    <property type="match status" value="1"/>
</dbReference>
<dbReference type="EMBL" id="JBHUMQ010000061">
    <property type="protein sequence ID" value="MFD2696178.1"/>
    <property type="molecule type" value="Genomic_DNA"/>
</dbReference>
<evidence type="ECO:0000313" key="2">
    <source>
        <dbReference type="EMBL" id="MFD2696178.1"/>
    </source>
</evidence>
<dbReference type="Proteomes" id="UP001597399">
    <property type="component" value="Unassembled WGS sequence"/>
</dbReference>
<accession>A0ABW5SA66</accession>
<feature type="transmembrane region" description="Helical" evidence="1">
    <location>
        <begin position="21"/>
        <end position="43"/>
    </location>
</feature>
<feature type="transmembrane region" description="Helical" evidence="1">
    <location>
        <begin position="384"/>
        <end position="402"/>
    </location>
</feature>
<gene>
    <name evidence="2" type="ORF">ACFSUE_21500</name>
</gene>
<dbReference type="RefSeq" id="WP_253064890.1">
    <property type="nucleotide sequence ID" value="NZ_JAMXWM010000033.1"/>
</dbReference>
<feature type="transmembrane region" description="Helical" evidence="1">
    <location>
        <begin position="178"/>
        <end position="199"/>
    </location>
</feature>
<dbReference type="InterPro" id="IPR039672">
    <property type="entry name" value="MFS_2"/>
</dbReference>
<evidence type="ECO:0000256" key="1">
    <source>
        <dbReference type="SAM" id="Phobius"/>
    </source>
</evidence>
<comment type="caution">
    <text evidence="2">The sequence shown here is derived from an EMBL/GenBank/DDBJ whole genome shotgun (WGS) entry which is preliminary data.</text>
</comment>
<evidence type="ECO:0000313" key="3">
    <source>
        <dbReference type="Proteomes" id="UP001597399"/>
    </source>
</evidence>
<dbReference type="Gene3D" id="1.20.1250.20">
    <property type="entry name" value="MFS general substrate transporter like domains"/>
    <property type="match status" value="2"/>
</dbReference>
<organism evidence="2 3">
    <name type="scientific">Sporolactobacillus shoreicorticis</name>
    <dbReference type="NCBI Taxonomy" id="1923877"/>
    <lineage>
        <taxon>Bacteria</taxon>
        <taxon>Bacillati</taxon>
        <taxon>Bacillota</taxon>
        <taxon>Bacilli</taxon>
        <taxon>Bacillales</taxon>
        <taxon>Sporolactobacillaceae</taxon>
        <taxon>Sporolactobacillus</taxon>
    </lineage>
</organism>
<feature type="transmembrane region" description="Helical" evidence="1">
    <location>
        <begin position="272"/>
        <end position="296"/>
    </location>
</feature>
<feature type="transmembrane region" description="Helical" evidence="1">
    <location>
        <begin position="303"/>
        <end position="324"/>
    </location>
</feature>
<name>A0ABW5SA66_9BACL</name>
<sequence>MRKKITWFTQFSYGTGNLLGSGHLALAGTWILFFYTTFCGLSVVEASTIYAIATYFDVFGNPIMGFITDNFYKTKLGRRFGRRRFFIMIGIPLMFFYPFLWVTGKDFIYYLVTYLLFEIIYTSVMIPYETLPVEMTTDFGKRTYLTGSKAIFGAVANFLGSSIPGMFFTLIGKDDPKSLFFSGLTYSLIFAVSLSLLYFNSWEKEPEEVVERKFGNPLLAAYHFVKDIFSTLRIKTYRHHLGMYLFGFGSLWLFTAVFTYFLAFALQQSTTMISLVNSIVFVVQFIATALFIVFCAKKGFTNPFIIASIMVIASFAGFICLYLLNLQNNMILLVLITIIYGFGIGGIYYIPWTTYAFMPDIDEAVTNRRREGIYAGSMTLFGKLVRASVVFLLGIILSRVGFVSSAHTQPQSAIYGLIALIVIGCVGLTLLGIVSAKFMKLNEKTHSVLIEEVERVHNGGKLEDVLPENKKVVEALTGFKYNECFGNNRVGK</sequence>
<dbReference type="InterPro" id="IPR036259">
    <property type="entry name" value="MFS_trans_sf"/>
</dbReference>
<feature type="transmembrane region" description="Helical" evidence="1">
    <location>
        <begin position="243"/>
        <end position="266"/>
    </location>
</feature>
<keyword evidence="1" id="KW-0472">Membrane</keyword>
<protein>
    <submittedName>
        <fullName evidence="2">MFS transporter</fullName>
    </submittedName>
</protein>
<keyword evidence="3" id="KW-1185">Reference proteome</keyword>
<keyword evidence="1" id="KW-1133">Transmembrane helix</keyword>